<feature type="transmembrane region" description="Helical" evidence="2">
    <location>
        <begin position="64"/>
        <end position="84"/>
    </location>
</feature>
<dbReference type="OrthoDB" id="181905at2"/>
<feature type="transmembrane region" description="Helical" evidence="2">
    <location>
        <begin position="405"/>
        <end position="429"/>
    </location>
</feature>
<sequence length="434" mass="45355">MGFPLAFVALPLYVLLPNYYARAFGVPLAALGALLLGARLLDAVIDPLLGRWSDHLFTRAPGTVLAWAALASTLLGLGFALLFFPPLRSLNALLAWAAVCLLLTYGAYSALSILHQSWGARLGGDEAQRASVVAWREGLGLLGVVLASVAPLVLGMAATTALFFVALALGWLAWRQARKPLAPQLALHQDPAARPAVSYTPHVVTSPIPAPAASADTTRLGRASIWLPFARPAFRALLAVFVVNGIASAVPATLILFFVQDRLQATAAMQPLFLGSYFLSAALSIPLWLKLVERIGLARTWGAGMLLAVAVFVFAAQLGAGDSAAFLLVCALSGVALGTDLALPAALLAGTIASSGDRGQAEGAYFGWWNFATKLNLALAAGIALPALAWLGYTPGAQDAAALQTLTIAYCLLPCGLKLLAATLLYTLIIRKTP</sequence>
<dbReference type="InterPro" id="IPR039672">
    <property type="entry name" value="MFS_2"/>
</dbReference>
<dbReference type="GO" id="GO:0005886">
    <property type="term" value="C:plasma membrane"/>
    <property type="evidence" value="ECO:0007669"/>
    <property type="project" value="TreeGrafter"/>
</dbReference>
<dbReference type="GO" id="GO:0015293">
    <property type="term" value="F:symporter activity"/>
    <property type="evidence" value="ECO:0007669"/>
    <property type="project" value="InterPro"/>
</dbReference>
<name>A0A3E1RB81_9BURK</name>
<evidence type="ECO:0000313" key="4">
    <source>
        <dbReference type="Proteomes" id="UP000260665"/>
    </source>
</evidence>
<dbReference type="PANTHER" id="PTHR11328">
    <property type="entry name" value="MAJOR FACILITATOR SUPERFAMILY DOMAIN-CONTAINING PROTEIN"/>
    <property type="match status" value="1"/>
</dbReference>
<organism evidence="3 4">
    <name type="scientific">Rhodoferax lacus</name>
    <dbReference type="NCBI Taxonomy" id="2184758"/>
    <lineage>
        <taxon>Bacteria</taxon>
        <taxon>Pseudomonadati</taxon>
        <taxon>Pseudomonadota</taxon>
        <taxon>Betaproteobacteria</taxon>
        <taxon>Burkholderiales</taxon>
        <taxon>Comamonadaceae</taxon>
        <taxon>Rhodoferax</taxon>
    </lineage>
</organism>
<dbReference type="Proteomes" id="UP000260665">
    <property type="component" value="Unassembled WGS sequence"/>
</dbReference>
<keyword evidence="2" id="KW-0812">Transmembrane</keyword>
<protein>
    <submittedName>
        <fullName evidence="3">MFS transporter</fullName>
    </submittedName>
</protein>
<keyword evidence="2" id="KW-1133">Transmembrane helix</keyword>
<comment type="similarity">
    <text evidence="1">Belongs to the sodium:galactoside symporter (TC 2.A.2) family.</text>
</comment>
<evidence type="ECO:0000313" key="3">
    <source>
        <dbReference type="EMBL" id="RFO96607.1"/>
    </source>
</evidence>
<evidence type="ECO:0000256" key="2">
    <source>
        <dbReference type="SAM" id="Phobius"/>
    </source>
</evidence>
<proteinExistence type="inferred from homology"/>
<feature type="transmembrane region" description="Helical" evidence="2">
    <location>
        <begin position="301"/>
        <end position="320"/>
    </location>
</feature>
<feature type="transmembrane region" description="Helical" evidence="2">
    <location>
        <begin position="326"/>
        <end position="354"/>
    </location>
</feature>
<feature type="transmembrane region" description="Helical" evidence="2">
    <location>
        <begin position="271"/>
        <end position="289"/>
    </location>
</feature>
<dbReference type="Gene3D" id="1.20.1250.20">
    <property type="entry name" value="MFS general substrate transporter like domains"/>
    <property type="match status" value="2"/>
</dbReference>
<feature type="transmembrane region" description="Helical" evidence="2">
    <location>
        <begin position="375"/>
        <end position="393"/>
    </location>
</feature>
<feature type="transmembrane region" description="Helical" evidence="2">
    <location>
        <begin position="141"/>
        <end position="174"/>
    </location>
</feature>
<dbReference type="Pfam" id="PF13347">
    <property type="entry name" value="MFS_2"/>
    <property type="match status" value="2"/>
</dbReference>
<accession>A0A3E1RB81</accession>
<dbReference type="EMBL" id="QFZK01000007">
    <property type="protein sequence ID" value="RFO96607.1"/>
    <property type="molecule type" value="Genomic_DNA"/>
</dbReference>
<reference evidence="3 4" key="1">
    <citation type="submission" date="2018-05" db="EMBL/GenBank/DDBJ databases">
        <title>Rhodoferax soyangensis sp.nov., isolated from an oligotrophic freshwater lake.</title>
        <authorList>
            <person name="Park M."/>
        </authorList>
    </citation>
    <scope>NUCLEOTIDE SEQUENCE [LARGE SCALE GENOMIC DNA]</scope>
    <source>
        <strain evidence="3 4">IMCC26218</strain>
    </source>
</reference>
<keyword evidence="4" id="KW-1185">Reference proteome</keyword>
<keyword evidence="2" id="KW-0472">Membrane</keyword>
<gene>
    <name evidence="3" type="ORF">DIC66_13045</name>
</gene>
<dbReference type="AlphaFoldDB" id="A0A3E1RB81"/>
<dbReference type="GO" id="GO:0008643">
    <property type="term" value="P:carbohydrate transport"/>
    <property type="evidence" value="ECO:0007669"/>
    <property type="project" value="InterPro"/>
</dbReference>
<dbReference type="PANTHER" id="PTHR11328:SF24">
    <property type="entry name" value="MAJOR FACILITATOR SUPERFAMILY (MFS) PROFILE DOMAIN-CONTAINING PROTEIN"/>
    <property type="match status" value="1"/>
</dbReference>
<feature type="transmembrane region" description="Helical" evidence="2">
    <location>
        <begin position="93"/>
        <end position="114"/>
    </location>
</feature>
<dbReference type="SUPFAM" id="SSF103473">
    <property type="entry name" value="MFS general substrate transporter"/>
    <property type="match status" value="1"/>
</dbReference>
<dbReference type="RefSeq" id="WP_117177961.1">
    <property type="nucleotide sequence ID" value="NZ_QFZK01000007.1"/>
</dbReference>
<evidence type="ECO:0000256" key="1">
    <source>
        <dbReference type="ARBA" id="ARBA00009617"/>
    </source>
</evidence>
<feature type="transmembrane region" description="Helical" evidence="2">
    <location>
        <begin position="236"/>
        <end position="259"/>
    </location>
</feature>
<comment type="caution">
    <text evidence="3">The sequence shown here is derived from an EMBL/GenBank/DDBJ whole genome shotgun (WGS) entry which is preliminary data.</text>
</comment>
<dbReference type="InterPro" id="IPR036259">
    <property type="entry name" value="MFS_trans_sf"/>
</dbReference>